<feature type="repeat" description="TPR" evidence="6">
    <location>
        <begin position="209"/>
        <end position="242"/>
    </location>
</feature>
<dbReference type="Gene3D" id="1.25.40.10">
    <property type="entry name" value="Tetratricopeptide repeat domain"/>
    <property type="match status" value="1"/>
</dbReference>
<feature type="repeat" description="TPR" evidence="6">
    <location>
        <begin position="129"/>
        <end position="162"/>
    </location>
</feature>
<dbReference type="SMART" id="SM00028">
    <property type="entry name" value="TPR"/>
    <property type="match status" value="6"/>
</dbReference>
<dbReference type="SUPFAM" id="SSF48452">
    <property type="entry name" value="TPR-like"/>
    <property type="match status" value="2"/>
</dbReference>
<keyword evidence="8" id="KW-0812">Transmembrane</keyword>
<dbReference type="SUPFAM" id="SSF55874">
    <property type="entry name" value="ATPase domain of HSP90 chaperone/DNA topoisomerase II/histidine kinase"/>
    <property type="match status" value="1"/>
</dbReference>
<keyword evidence="9" id="KW-0732">Signal</keyword>
<feature type="signal peptide" evidence="9">
    <location>
        <begin position="1"/>
        <end position="28"/>
    </location>
</feature>
<dbReference type="InterPro" id="IPR003661">
    <property type="entry name" value="HisK_dim/P_dom"/>
</dbReference>
<dbReference type="PANTHER" id="PTHR43047:SF72">
    <property type="entry name" value="OSMOSENSING HISTIDINE PROTEIN KINASE SLN1"/>
    <property type="match status" value="1"/>
</dbReference>
<comment type="catalytic activity">
    <reaction evidence="1">
        <text>ATP + protein L-histidine = ADP + protein N-phospho-L-histidine.</text>
        <dbReference type="EC" id="2.7.13.3"/>
    </reaction>
</comment>
<dbReference type="PROSITE" id="PS50005">
    <property type="entry name" value="TPR"/>
    <property type="match status" value="2"/>
</dbReference>
<keyword evidence="6" id="KW-0802">TPR repeat</keyword>
<evidence type="ECO:0000256" key="3">
    <source>
        <dbReference type="ARBA" id="ARBA00022553"/>
    </source>
</evidence>
<feature type="coiled-coil region" evidence="7">
    <location>
        <begin position="435"/>
        <end position="480"/>
    </location>
</feature>
<dbReference type="InterPro" id="IPR036890">
    <property type="entry name" value="HATPase_C_sf"/>
</dbReference>
<dbReference type="InterPro" id="IPR003594">
    <property type="entry name" value="HATPase_dom"/>
</dbReference>
<dbReference type="Pfam" id="PF13181">
    <property type="entry name" value="TPR_8"/>
    <property type="match status" value="1"/>
</dbReference>
<sequence>MPGISFNIKWFKKYYCWVFLLLAQPCFAQKTKLDSLIAKLNQNMPDSSRVKLLRQLSSASAPTNPQQKFFYANALKQLGEKTRNETVVADAFINMGGSYAMRTKYDSSLYYLSLGYNKAEKLKFAMGMGRSLVNMGFVYERLDDTRESIKYYTLALDVFKKNKIQKGIDQCSNNIGSLYYDMGQYKIAESYFTECLKSYTKSNDKAGMASALYGVGNCAQALGRDQQALEYFNQSMAIRTEMANTNGIALTHRGLGIVYLHLKQYNTSLEHLNAGLEIVKKIGDKYEEAAILKILVQTYVEMKDYRKAEEFAMESLKISYFMKSKTAASLALRNLVLVYQSKGDIKKAFDYQSKYVLTQDSIQEERVLKDITLTEIYRMRNENASLSKNNQDITSKNTDYKERITHYSNVIVITSIVLGFVILLLLMLYHRNLEKQATNKLLLEQKEEIANINHELETINEELTTQMELTTTQNAELERLNDIKNKFFSIISHDIRGPMVSLRSLFSIYRQGSINDEELRMLLARLEDTILSTSDFLDNLLEWSKSQLEGIVINPVDFNISDCIAENIHLVESKIEMKEMKVTNLATDAVLVHADQNMIRLVIRNLLSNSVKFCNPGDEIVLNAGVKDGKALISVHDTGPGISDADREKLFSLEHVVSTGTQGEKGNHLGLILCRDMVLQNKGNIWLDNDKNNGTTFWIELPLAGQHT</sequence>
<dbReference type="SMART" id="SM00387">
    <property type="entry name" value="HATPase_c"/>
    <property type="match status" value="1"/>
</dbReference>
<evidence type="ECO:0000256" key="4">
    <source>
        <dbReference type="ARBA" id="ARBA00022679"/>
    </source>
</evidence>
<dbReference type="PRINTS" id="PR00344">
    <property type="entry name" value="BCTRLSENSOR"/>
</dbReference>
<evidence type="ECO:0000313" key="11">
    <source>
        <dbReference type="EMBL" id="QKJ30340.1"/>
    </source>
</evidence>
<accession>A0A7D4UPE1</accession>
<evidence type="ECO:0000256" key="7">
    <source>
        <dbReference type="SAM" id="Coils"/>
    </source>
</evidence>
<feature type="domain" description="Histidine kinase" evidence="10">
    <location>
        <begin position="490"/>
        <end position="705"/>
    </location>
</feature>
<dbReference type="Gene3D" id="3.30.565.10">
    <property type="entry name" value="Histidine kinase-like ATPase, C-terminal domain"/>
    <property type="match status" value="1"/>
</dbReference>
<feature type="chain" id="PRO_5028816275" description="histidine kinase" evidence="9">
    <location>
        <begin position="29"/>
        <end position="708"/>
    </location>
</feature>
<keyword evidence="5 11" id="KW-0418">Kinase</keyword>
<reference evidence="11 12" key="1">
    <citation type="submission" date="2020-05" db="EMBL/GenBank/DDBJ databases">
        <title>Mucilaginibacter mali sp. nov.</title>
        <authorList>
            <person name="Kim H.S."/>
            <person name="Lee K.C."/>
            <person name="Suh M.K."/>
            <person name="Kim J.-S."/>
            <person name="Han K.-I."/>
            <person name="Eom M.K."/>
            <person name="Shin Y.K."/>
            <person name="Lee J.-S."/>
        </authorList>
    </citation>
    <scope>NUCLEOTIDE SEQUENCE [LARGE SCALE GENOMIC DNA]</scope>
    <source>
        <strain evidence="11 12">G2-14</strain>
    </source>
</reference>
<dbReference type="InterPro" id="IPR005467">
    <property type="entry name" value="His_kinase_dom"/>
</dbReference>
<dbReference type="GO" id="GO:0009927">
    <property type="term" value="F:histidine phosphotransfer kinase activity"/>
    <property type="evidence" value="ECO:0007669"/>
    <property type="project" value="TreeGrafter"/>
</dbReference>
<dbReference type="KEGG" id="mmab:HQ865_11415"/>
<keyword evidence="7" id="KW-0175">Coiled coil</keyword>
<evidence type="ECO:0000256" key="9">
    <source>
        <dbReference type="SAM" id="SignalP"/>
    </source>
</evidence>
<dbReference type="Pfam" id="PF00512">
    <property type="entry name" value="HisKA"/>
    <property type="match status" value="1"/>
</dbReference>
<evidence type="ECO:0000313" key="12">
    <source>
        <dbReference type="Proteomes" id="UP000505355"/>
    </source>
</evidence>
<dbReference type="EMBL" id="CP054139">
    <property type="protein sequence ID" value="QKJ30340.1"/>
    <property type="molecule type" value="Genomic_DNA"/>
</dbReference>
<evidence type="ECO:0000256" key="1">
    <source>
        <dbReference type="ARBA" id="ARBA00000085"/>
    </source>
</evidence>
<keyword evidence="12" id="KW-1185">Reference proteome</keyword>
<keyword evidence="4" id="KW-0808">Transferase</keyword>
<dbReference type="Gene3D" id="1.10.287.130">
    <property type="match status" value="1"/>
</dbReference>
<evidence type="ECO:0000256" key="2">
    <source>
        <dbReference type="ARBA" id="ARBA00012438"/>
    </source>
</evidence>
<dbReference type="SMART" id="SM00388">
    <property type="entry name" value="HisKA"/>
    <property type="match status" value="1"/>
</dbReference>
<evidence type="ECO:0000256" key="6">
    <source>
        <dbReference type="PROSITE-ProRule" id="PRU00339"/>
    </source>
</evidence>
<dbReference type="AlphaFoldDB" id="A0A7D4UPE1"/>
<dbReference type="InterPro" id="IPR019734">
    <property type="entry name" value="TPR_rpt"/>
</dbReference>
<protein>
    <recommendedName>
        <fullName evidence="2">histidine kinase</fullName>
        <ecNumber evidence="2">2.7.13.3</ecNumber>
    </recommendedName>
</protein>
<keyword evidence="3" id="KW-0597">Phosphoprotein</keyword>
<dbReference type="RefSeq" id="WP_173415021.1">
    <property type="nucleotide sequence ID" value="NZ_CP054139.1"/>
</dbReference>
<dbReference type="Pfam" id="PF13424">
    <property type="entry name" value="TPR_12"/>
    <property type="match status" value="2"/>
</dbReference>
<gene>
    <name evidence="11" type="ORF">HQ865_11415</name>
</gene>
<dbReference type="GO" id="GO:0000155">
    <property type="term" value="F:phosphorelay sensor kinase activity"/>
    <property type="evidence" value="ECO:0007669"/>
    <property type="project" value="InterPro"/>
</dbReference>
<evidence type="ECO:0000256" key="5">
    <source>
        <dbReference type="ARBA" id="ARBA00022777"/>
    </source>
</evidence>
<proteinExistence type="predicted"/>
<keyword evidence="8" id="KW-0472">Membrane</keyword>
<dbReference type="GO" id="GO:0005886">
    <property type="term" value="C:plasma membrane"/>
    <property type="evidence" value="ECO:0007669"/>
    <property type="project" value="TreeGrafter"/>
</dbReference>
<dbReference type="PROSITE" id="PS50109">
    <property type="entry name" value="HIS_KIN"/>
    <property type="match status" value="1"/>
</dbReference>
<dbReference type="Proteomes" id="UP000505355">
    <property type="component" value="Chromosome"/>
</dbReference>
<dbReference type="InterPro" id="IPR011990">
    <property type="entry name" value="TPR-like_helical_dom_sf"/>
</dbReference>
<feature type="transmembrane region" description="Helical" evidence="8">
    <location>
        <begin position="407"/>
        <end position="429"/>
    </location>
</feature>
<name>A0A7D4UPE1_9SPHI</name>
<dbReference type="Pfam" id="PF02518">
    <property type="entry name" value="HATPase_c"/>
    <property type="match status" value="1"/>
</dbReference>
<dbReference type="CDD" id="cd00082">
    <property type="entry name" value="HisKA"/>
    <property type="match status" value="1"/>
</dbReference>
<dbReference type="SUPFAM" id="SSF47384">
    <property type="entry name" value="Homodimeric domain of signal transducing histidine kinase"/>
    <property type="match status" value="1"/>
</dbReference>
<evidence type="ECO:0000259" key="10">
    <source>
        <dbReference type="PROSITE" id="PS50109"/>
    </source>
</evidence>
<dbReference type="PANTHER" id="PTHR43047">
    <property type="entry name" value="TWO-COMPONENT HISTIDINE PROTEIN KINASE"/>
    <property type="match status" value="1"/>
</dbReference>
<dbReference type="InterPro" id="IPR036097">
    <property type="entry name" value="HisK_dim/P_sf"/>
</dbReference>
<keyword evidence="8" id="KW-1133">Transmembrane helix</keyword>
<organism evidence="11 12">
    <name type="scientific">Mucilaginibacter mali</name>
    <dbReference type="NCBI Taxonomy" id="2740462"/>
    <lineage>
        <taxon>Bacteria</taxon>
        <taxon>Pseudomonadati</taxon>
        <taxon>Bacteroidota</taxon>
        <taxon>Sphingobacteriia</taxon>
        <taxon>Sphingobacteriales</taxon>
        <taxon>Sphingobacteriaceae</taxon>
        <taxon>Mucilaginibacter</taxon>
    </lineage>
</organism>
<dbReference type="EC" id="2.7.13.3" evidence="2"/>
<dbReference type="InterPro" id="IPR004358">
    <property type="entry name" value="Sig_transdc_His_kin-like_C"/>
</dbReference>
<evidence type="ECO:0000256" key="8">
    <source>
        <dbReference type="SAM" id="Phobius"/>
    </source>
</evidence>